<comment type="caution">
    <text evidence="1">The sequence shown here is derived from an EMBL/GenBank/DDBJ whole genome shotgun (WGS) entry which is preliminary data.</text>
</comment>
<reference evidence="1" key="1">
    <citation type="journal article" date="2014" name="Front. Microbiol.">
        <title>High frequency of phylogenetically diverse reductive dehalogenase-homologous genes in deep subseafloor sedimentary metagenomes.</title>
        <authorList>
            <person name="Kawai M."/>
            <person name="Futagami T."/>
            <person name="Toyoda A."/>
            <person name="Takaki Y."/>
            <person name="Nishi S."/>
            <person name="Hori S."/>
            <person name="Arai W."/>
            <person name="Tsubouchi T."/>
            <person name="Morono Y."/>
            <person name="Uchiyama I."/>
            <person name="Ito T."/>
            <person name="Fujiyama A."/>
            <person name="Inagaki F."/>
            <person name="Takami H."/>
        </authorList>
    </citation>
    <scope>NUCLEOTIDE SEQUENCE</scope>
    <source>
        <strain evidence="1">Expedition CK06-06</strain>
    </source>
</reference>
<gene>
    <name evidence="1" type="ORF">S06H3_48792</name>
</gene>
<dbReference type="AlphaFoldDB" id="X1NL14"/>
<feature type="non-terminal residue" evidence="1">
    <location>
        <position position="1"/>
    </location>
</feature>
<proteinExistence type="predicted"/>
<dbReference type="EMBL" id="BARV01030752">
    <property type="protein sequence ID" value="GAI44702.1"/>
    <property type="molecule type" value="Genomic_DNA"/>
</dbReference>
<protein>
    <submittedName>
        <fullName evidence="1">Uncharacterized protein</fullName>
    </submittedName>
</protein>
<accession>X1NL14</accession>
<sequence length="29" mass="3265">GIIFFILINLLSIDYGRVGVFIKKIVVTL</sequence>
<name>X1NL14_9ZZZZ</name>
<organism evidence="1">
    <name type="scientific">marine sediment metagenome</name>
    <dbReference type="NCBI Taxonomy" id="412755"/>
    <lineage>
        <taxon>unclassified sequences</taxon>
        <taxon>metagenomes</taxon>
        <taxon>ecological metagenomes</taxon>
    </lineage>
</organism>
<evidence type="ECO:0000313" key="1">
    <source>
        <dbReference type="EMBL" id="GAI44702.1"/>
    </source>
</evidence>